<dbReference type="Proteomes" id="UP000297714">
    <property type="component" value="Unassembled WGS sequence"/>
</dbReference>
<feature type="transmembrane region" description="Helical" evidence="2">
    <location>
        <begin position="20"/>
        <end position="38"/>
    </location>
</feature>
<evidence type="ECO:0000256" key="2">
    <source>
        <dbReference type="SAM" id="Phobius"/>
    </source>
</evidence>
<protein>
    <submittedName>
        <fullName evidence="4">Stage II sporulation protein Q</fullName>
    </submittedName>
</protein>
<accession>A0A4Z0Y8J1</accession>
<dbReference type="CDD" id="cd12797">
    <property type="entry name" value="M23_peptidase"/>
    <property type="match status" value="1"/>
</dbReference>
<name>A0A4Z0Y8J1_9FIRM</name>
<dbReference type="PANTHER" id="PTHR21666">
    <property type="entry name" value="PEPTIDASE-RELATED"/>
    <property type="match status" value="1"/>
</dbReference>
<dbReference type="Gene3D" id="2.70.70.10">
    <property type="entry name" value="Glucose Permease (Domain IIA)"/>
    <property type="match status" value="1"/>
</dbReference>
<sequence length="244" mass="26314">MDNLHLLNNKPKKDNSRGFYIALGVCLIAIGVAAWTTYDSVVNYAAPNEGTVSSKQVQHTNEAVSGIKVYEEESSEPAPVISSEPAPKVKEEVSKAPVTPPSKVPAKRTEAKVLTFTSPVEKTVTQGFSGQNPVYSKTFKDWRVHTGTDFAAKPGDTVKAAADGTVKDIVSDDFYGNTVVVMHDNIETSYCGLGTIIVRKGEVLKQGQKIGTVGITPFESADASHMHLSMKRDGKYIDPLSVIK</sequence>
<feature type="region of interest" description="Disordered" evidence="1">
    <location>
        <begin position="74"/>
        <end position="104"/>
    </location>
</feature>
<reference evidence="4 5" key="1">
    <citation type="submission" date="2019-04" db="EMBL/GenBank/DDBJ databases">
        <authorList>
            <person name="Poehlein A."/>
            <person name="Bengelsdorf F.R."/>
            <person name="Duerre P."/>
            <person name="Daniel R."/>
        </authorList>
    </citation>
    <scope>NUCLEOTIDE SEQUENCE [LARGE SCALE GENOMIC DNA]</scope>
    <source>
        <strain evidence="4 5">BS-1</strain>
    </source>
</reference>
<proteinExistence type="predicted"/>
<evidence type="ECO:0000313" key="4">
    <source>
        <dbReference type="EMBL" id="TGJ75591.1"/>
    </source>
</evidence>
<keyword evidence="2" id="KW-1133">Transmembrane helix</keyword>
<dbReference type="InterPro" id="IPR011055">
    <property type="entry name" value="Dup_hybrid_motif"/>
</dbReference>
<feature type="domain" description="M23ase beta-sheet core" evidence="3">
    <location>
        <begin position="144"/>
        <end position="239"/>
    </location>
</feature>
<evidence type="ECO:0000256" key="1">
    <source>
        <dbReference type="SAM" id="MobiDB-lite"/>
    </source>
</evidence>
<keyword evidence="2" id="KW-0472">Membrane</keyword>
<evidence type="ECO:0000313" key="5">
    <source>
        <dbReference type="Proteomes" id="UP000297714"/>
    </source>
</evidence>
<comment type="caution">
    <text evidence="4">The sequence shown here is derived from an EMBL/GenBank/DDBJ whole genome shotgun (WGS) entry which is preliminary data.</text>
</comment>
<dbReference type="PANTHER" id="PTHR21666:SF270">
    <property type="entry name" value="MUREIN HYDROLASE ACTIVATOR ENVC"/>
    <property type="match status" value="1"/>
</dbReference>
<evidence type="ECO:0000259" key="3">
    <source>
        <dbReference type="Pfam" id="PF01551"/>
    </source>
</evidence>
<keyword evidence="5" id="KW-1185">Reference proteome</keyword>
<keyword evidence="2" id="KW-0812">Transmembrane</keyword>
<dbReference type="RefSeq" id="WP_135660914.1">
    <property type="nucleotide sequence ID" value="NZ_JAJUFJ010000016.1"/>
</dbReference>
<dbReference type="GO" id="GO:0004222">
    <property type="term" value="F:metalloendopeptidase activity"/>
    <property type="evidence" value="ECO:0007669"/>
    <property type="project" value="TreeGrafter"/>
</dbReference>
<dbReference type="AlphaFoldDB" id="A0A4Z0Y8J1"/>
<dbReference type="Pfam" id="PF01551">
    <property type="entry name" value="Peptidase_M23"/>
    <property type="match status" value="1"/>
</dbReference>
<dbReference type="InterPro" id="IPR050570">
    <property type="entry name" value="Cell_wall_metabolism_enzyme"/>
</dbReference>
<dbReference type="EMBL" id="SRMQ01000014">
    <property type="protein sequence ID" value="TGJ75591.1"/>
    <property type="molecule type" value="Genomic_DNA"/>
</dbReference>
<organism evidence="4 5">
    <name type="scientific">Caproiciproducens galactitolivorans</name>
    <dbReference type="NCBI Taxonomy" id="642589"/>
    <lineage>
        <taxon>Bacteria</taxon>
        <taxon>Bacillati</taxon>
        <taxon>Bacillota</taxon>
        <taxon>Clostridia</taxon>
        <taxon>Eubacteriales</taxon>
        <taxon>Acutalibacteraceae</taxon>
        <taxon>Caproiciproducens</taxon>
    </lineage>
</organism>
<gene>
    <name evidence="4" type="primary">spoIIQ</name>
    <name evidence="4" type="ORF">CAGA_22990</name>
</gene>
<dbReference type="OrthoDB" id="9801106at2"/>
<dbReference type="InterPro" id="IPR016047">
    <property type="entry name" value="M23ase_b-sheet_dom"/>
</dbReference>
<dbReference type="SUPFAM" id="SSF51261">
    <property type="entry name" value="Duplicated hybrid motif"/>
    <property type="match status" value="1"/>
</dbReference>